<evidence type="ECO:0000313" key="2">
    <source>
        <dbReference type="EMBL" id="CUO44892.1"/>
    </source>
</evidence>
<dbReference type="SUPFAM" id="SSF53448">
    <property type="entry name" value="Nucleotide-diphospho-sugar transferases"/>
    <property type="match status" value="1"/>
</dbReference>
<evidence type="ECO:0000256" key="1">
    <source>
        <dbReference type="ARBA" id="ARBA00022679"/>
    </source>
</evidence>
<dbReference type="GO" id="GO:0051999">
    <property type="term" value="P:mannosyl-inositol phosphorylceramide biosynthetic process"/>
    <property type="evidence" value="ECO:0007669"/>
    <property type="project" value="TreeGrafter"/>
</dbReference>
<dbReference type="PANTHER" id="PTHR32385">
    <property type="entry name" value="MANNOSYL PHOSPHORYLINOSITOL CERAMIDE SYNTHASE"/>
    <property type="match status" value="1"/>
</dbReference>
<organism evidence="2 3">
    <name type="scientific">Fusicatenibacter saccharivorans</name>
    <dbReference type="NCBI Taxonomy" id="1150298"/>
    <lineage>
        <taxon>Bacteria</taxon>
        <taxon>Bacillati</taxon>
        <taxon>Bacillota</taxon>
        <taxon>Clostridia</taxon>
        <taxon>Lachnospirales</taxon>
        <taxon>Lachnospiraceae</taxon>
        <taxon>Fusicatenibacter</taxon>
    </lineage>
</organism>
<dbReference type="GO" id="GO:0016020">
    <property type="term" value="C:membrane"/>
    <property type="evidence" value="ECO:0007669"/>
    <property type="project" value="GOC"/>
</dbReference>
<reference evidence="2 3" key="1">
    <citation type="submission" date="2015-09" db="EMBL/GenBank/DDBJ databases">
        <authorList>
            <consortium name="Pathogen Informatics"/>
        </authorList>
    </citation>
    <scope>NUCLEOTIDE SEQUENCE [LARGE SCALE GENOMIC DNA]</scope>
    <source>
        <strain evidence="2 3">2789STDY5608849</strain>
    </source>
</reference>
<dbReference type="GO" id="GO:0000030">
    <property type="term" value="F:mannosyltransferase activity"/>
    <property type="evidence" value="ECO:0007669"/>
    <property type="project" value="TreeGrafter"/>
</dbReference>
<keyword evidence="1 2" id="KW-0808">Transferase</keyword>
<proteinExistence type="predicted"/>
<dbReference type="AlphaFoldDB" id="A0A174F3G7"/>
<dbReference type="Proteomes" id="UP000095706">
    <property type="component" value="Unassembled WGS sequence"/>
</dbReference>
<dbReference type="RefSeq" id="WP_055227924.1">
    <property type="nucleotide sequence ID" value="NZ_CYYV01000009.1"/>
</dbReference>
<dbReference type="Gene3D" id="3.90.550.20">
    <property type="match status" value="1"/>
</dbReference>
<gene>
    <name evidence="2" type="ORF">ERS852406_01993</name>
</gene>
<protein>
    <submittedName>
        <fullName evidence="2">Mannosyltransferase OCH1 and related enzymes</fullName>
    </submittedName>
</protein>
<accession>A0A174F3G7</accession>
<dbReference type="Pfam" id="PF04488">
    <property type="entry name" value="Gly_transf_sug"/>
    <property type="match status" value="1"/>
</dbReference>
<dbReference type="InterPro" id="IPR007577">
    <property type="entry name" value="GlycoTrfase_DXD_sugar-bd_CS"/>
</dbReference>
<dbReference type="InterPro" id="IPR051706">
    <property type="entry name" value="Glycosyltransferase_domain"/>
</dbReference>
<dbReference type="PANTHER" id="PTHR32385:SF15">
    <property type="entry name" value="INOSITOL PHOSPHOCERAMIDE MANNOSYLTRANSFERASE 1"/>
    <property type="match status" value="1"/>
</dbReference>
<evidence type="ECO:0000313" key="3">
    <source>
        <dbReference type="Proteomes" id="UP000095706"/>
    </source>
</evidence>
<sequence length="232" mass="27079">MIPKKIHYCWFGKGKKSRLALKCIESWHQYCPDYEMIEWNEENFDIDMNGYTRMCYAEKKYAYLSDYVRLWAVEKYGGIYLDTDVEVIRPLEKLLQEDAYFGFENKRYVNTGLGFGSIAHGTVIQAMLKEYDALLDGKNGVKMCPELNTKALTALGLKQNGQKQKIWEAAVYPVNVLNPYDSATGKLEKTADTFSIHWYAASWLNRTQKLRGKITRPIHRIWGVDVFKRFRI</sequence>
<name>A0A174F3G7_9FIRM</name>
<keyword evidence="2" id="KW-0328">Glycosyltransferase</keyword>
<dbReference type="InterPro" id="IPR029044">
    <property type="entry name" value="Nucleotide-diphossugar_trans"/>
</dbReference>
<dbReference type="EMBL" id="CYYV01000009">
    <property type="protein sequence ID" value="CUO44892.1"/>
    <property type="molecule type" value="Genomic_DNA"/>
</dbReference>